<accession>A0A6A6VEK2</accession>
<dbReference type="AlphaFoldDB" id="A0A6A6VEK2"/>
<evidence type="ECO:0000313" key="3">
    <source>
        <dbReference type="Proteomes" id="UP000799440"/>
    </source>
</evidence>
<dbReference type="InterPro" id="IPR015422">
    <property type="entry name" value="PyrdxlP-dep_Trfase_small"/>
</dbReference>
<dbReference type="InterPro" id="IPR000192">
    <property type="entry name" value="Aminotrans_V_dom"/>
</dbReference>
<dbReference type="Pfam" id="PF00266">
    <property type="entry name" value="Aminotran_5"/>
    <property type="match status" value="1"/>
</dbReference>
<organism evidence="2 3">
    <name type="scientific">Sporormia fimetaria CBS 119925</name>
    <dbReference type="NCBI Taxonomy" id="1340428"/>
    <lineage>
        <taxon>Eukaryota</taxon>
        <taxon>Fungi</taxon>
        <taxon>Dikarya</taxon>
        <taxon>Ascomycota</taxon>
        <taxon>Pezizomycotina</taxon>
        <taxon>Dothideomycetes</taxon>
        <taxon>Pleosporomycetidae</taxon>
        <taxon>Pleosporales</taxon>
        <taxon>Sporormiaceae</taxon>
        <taxon>Sporormia</taxon>
    </lineage>
</organism>
<dbReference type="OrthoDB" id="420046at2759"/>
<dbReference type="InterPro" id="IPR015424">
    <property type="entry name" value="PyrdxlP-dep_Trfase"/>
</dbReference>
<name>A0A6A6VEK2_9PLEO</name>
<dbReference type="PANTHER" id="PTHR43586">
    <property type="entry name" value="CYSTEINE DESULFURASE"/>
    <property type="match status" value="1"/>
</dbReference>
<dbReference type="SUPFAM" id="SSF53383">
    <property type="entry name" value="PLP-dependent transferases"/>
    <property type="match status" value="1"/>
</dbReference>
<dbReference type="GO" id="GO:0016740">
    <property type="term" value="F:transferase activity"/>
    <property type="evidence" value="ECO:0007669"/>
    <property type="project" value="UniProtKB-KW"/>
</dbReference>
<gene>
    <name evidence="2" type="ORF">M011DRAFT_467277</name>
</gene>
<dbReference type="EMBL" id="MU006570">
    <property type="protein sequence ID" value="KAF2748236.1"/>
    <property type="molecule type" value="Genomic_DNA"/>
</dbReference>
<keyword evidence="2" id="KW-0808">Transferase</keyword>
<dbReference type="PANTHER" id="PTHR43586:SF21">
    <property type="entry name" value="PYRIDOXAL PHOSPHATE (PLP)-DEPENDENT ASPARTATE AMINOTRANSFERASE SUPERFAMILY"/>
    <property type="match status" value="1"/>
</dbReference>
<dbReference type="Gene3D" id="3.40.640.10">
    <property type="entry name" value="Type I PLP-dependent aspartate aminotransferase-like (Major domain)"/>
    <property type="match status" value="1"/>
</dbReference>
<dbReference type="Proteomes" id="UP000799440">
    <property type="component" value="Unassembled WGS sequence"/>
</dbReference>
<feature type="domain" description="Aminotransferase class V" evidence="1">
    <location>
        <begin position="21"/>
        <end position="384"/>
    </location>
</feature>
<dbReference type="InterPro" id="IPR015421">
    <property type="entry name" value="PyrdxlP-dep_Trfase_major"/>
</dbReference>
<evidence type="ECO:0000313" key="2">
    <source>
        <dbReference type="EMBL" id="KAF2748236.1"/>
    </source>
</evidence>
<dbReference type="Gene3D" id="3.90.1150.10">
    <property type="entry name" value="Aspartate Aminotransferase, domain 1"/>
    <property type="match status" value="1"/>
</dbReference>
<sequence length="393" mass="42928">MTEFDIKAARSRFPALRQDQVFFDNAGGSQTLDTVIDAITDYLSKNNVQLGASYHSSTISTSKYDEGYQAAAKYINASKDEIVLGSSTTQLFMNLSSALQIPQGSEIILSKVDHEANVKPWLHMASRLGLEVKWWAPDGSNSAFALTPASLRPLLSEKTKFVACTHASNILGGIHDIRGIADVCHEAGALFCVDGVAFAPHKAIDVKALGVDFYAFSWYKVYGPHISMLYASASAQDKITPLNHYFNPTDSLSDKLGLAGDCYEAVQSLPHIVEYLAQIGSDAISSHEGALQKILLDFLNKRDDITVHGSTSSDVGVRVPTVSFTVKGKGSRQLVEEAEKLGNFGFRWGHFYSKRLCDEVLGLGEDGVVRVSMVHYNTEEEVQGLIQVLEQVL</sequence>
<protein>
    <submittedName>
        <fullName evidence="2">PLP-dependent transferase</fullName>
    </submittedName>
</protein>
<keyword evidence="3" id="KW-1185">Reference proteome</keyword>
<evidence type="ECO:0000259" key="1">
    <source>
        <dbReference type="Pfam" id="PF00266"/>
    </source>
</evidence>
<proteinExistence type="predicted"/>
<reference evidence="2" key="1">
    <citation type="journal article" date="2020" name="Stud. Mycol.">
        <title>101 Dothideomycetes genomes: a test case for predicting lifestyles and emergence of pathogens.</title>
        <authorList>
            <person name="Haridas S."/>
            <person name="Albert R."/>
            <person name="Binder M."/>
            <person name="Bloem J."/>
            <person name="Labutti K."/>
            <person name="Salamov A."/>
            <person name="Andreopoulos B."/>
            <person name="Baker S."/>
            <person name="Barry K."/>
            <person name="Bills G."/>
            <person name="Bluhm B."/>
            <person name="Cannon C."/>
            <person name="Castanera R."/>
            <person name="Culley D."/>
            <person name="Daum C."/>
            <person name="Ezra D."/>
            <person name="Gonzalez J."/>
            <person name="Henrissat B."/>
            <person name="Kuo A."/>
            <person name="Liang C."/>
            <person name="Lipzen A."/>
            <person name="Lutzoni F."/>
            <person name="Magnuson J."/>
            <person name="Mondo S."/>
            <person name="Nolan M."/>
            <person name="Ohm R."/>
            <person name="Pangilinan J."/>
            <person name="Park H.-J."/>
            <person name="Ramirez L."/>
            <person name="Alfaro M."/>
            <person name="Sun H."/>
            <person name="Tritt A."/>
            <person name="Yoshinaga Y."/>
            <person name="Zwiers L.-H."/>
            <person name="Turgeon B."/>
            <person name="Goodwin S."/>
            <person name="Spatafora J."/>
            <person name="Crous P."/>
            <person name="Grigoriev I."/>
        </authorList>
    </citation>
    <scope>NUCLEOTIDE SEQUENCE</scope>
    <source>
        <strain evidence="2">CBS 119925</strain>
    </source>
</reference>